<evidence type="ECO:0000256" key="1">
    <source>
        <dbReference type="SAM" id="MobiDB-lite"/>
    </source>
</evidence>
<dbReference type="Proteomes" id="UP001619887">
    <property type="component" value="Unassembled WGS sequence"/>
</dbReference>
<gene>
    <name evidence="2" type="ORF">OYC64_016325</name>
</gene>
<reference evidence="2 3" key="1">
    <citation type="journal article" date="2022" name="G3 (Bethesda)">
        <title>Evaluating Illumina-, Nanopore-, and PacBio-based genome assembly strategies with the bald notothen, Trematomus borchgrevinki.</title>
        <authorList>
            <person name="Rayamajhi N."/>
            <person name="Cheng C.C."/>
            <person name="Catchen J.M."/>
        </authorList>
    </citation>
    <scope>NUCLEOTIDE SEQUENCE [LARGE SCALE GENOMIC DNA]</scope>
    <source>
        <strain evidence="2">AGRC-2024</strain>
    </source>
</reference>
<sequence>MSGKLSLGVLCVLAALLAAAPIICILVKLQGIRKKEQSKRKDSGTPAPPAEGDFAADVWKAVFVSVIICILVKCHVIPISEKGGDPVVNGEELKELRTGAAEGG</sequence>
<reference evidence="2 3" key="2">
    <citation type="journal article" date="2024" name="G3 (Bethesda)">
        <title>The genome of the cryopelagic Antarctic bald notothen, Trematomus borchgrevinki.</title>
        <authorList>
            <person name="Rayamajhi N."/>
            <person name="Rivera-Colon A.G."/>
            <person name="Minhas B.F."/>
            <person name="Cheng C.C."/>
            <person name="Catchen J.M."/>
        </authorList>
    </citation>
    <scope>NUCLEOTIDE SEQUENCE [LARGE SCALE GENOMIC DNA]</scope>
    <source>
        <strain evidence="2">AGRC-2024</strain>
    </source>
</reference>
<dbReference type="EMBL" id="JBIYXZ010002068">
    <property type="protein sequence ID" value="KAL3066345.1"/>
    <property type="molecule type" value="Genomic_DNA"/>
</dbReference>
<protein>
    <submittedName>
        <fullName evidence="2">Uncharacterized protein</fullName>
    </submittedName>
</protein>
<feature type="region of interest" description="Disordered" evidence="1">
    <location>
        <begin position="33"/>
        <end position="52"/>
    </location>
</feature>
<keyword evidence="3" id="KW-1185">Reference proteome</keyword>
<accession>A0ABD2HJT9</accession>
<name>A0ABD2HJT9_PAGBO</name>
<proteinExistence type="predicted"/>
<dbReference type="AlphaFoldDB" id="A0ABD2HJT9"/>
<organism evidence="2 3">
    <name type="scientific">Pagothenia borchgrevinki</name>
    <name type="common">Bald rockcod</name>
    <name type="synonym">Trematomus borchgrevinki</name>
    <dbReference type="NCBI Taxonomy" id="8213"/>
    <lineage>
        <taxon>Eukaryota</taxon>
        <taxon>Metazoa</taxon>
        <taxon>Chordata</taxon>
        <taxon>Craniata</taxon>
        <taxon>Vertebrata</taxon>
        <taxon>Euteleostomi</taxon>
        <taxon>Actinopterygii</taxon>
        <taxon>Neopterygii</taxon>
        <taxon>Teleostei</taxon>
        <taxon>Neoteleostei</taxon>
        <taxon>Acanthomorphata</taxon>
        <taxon>Eupercaria</taxon>
        <taxon>Perciformes</taxon>
        <taxon>Notothenioidei</taxon>
        <taxon>Nototheniidae</taxon>
        <taxon>Pagothenia</taxon>
    </lineage>
</organism>
<evidence type="ECO:0000313" key="2">
    <source>
        <dbReference type="EMBL" id="KAL3066345.1"/>
    </source>
</evidence>
<evidence type="ECO:0000313" key="3">
    <source>
        <dbReference type="Proteomes" id="UP001619887"/>
    </source>
</evidence>
<feature type="compositionally biased region" description="Basic and acidic residues" evidence="1">
    <location>
        <begin position="33"/>
        <end position="43"/>
    </location>
</feature>
<comment type="caution">
    <text evidence="2">The sequence shown here is derived from an EMBL/GenBank/DDBJ whole genome shotgun (WGS) entry which is preliminary data.</text>
</comment>